<dbReference type="InterPro" id="IPR054757">
    <property type="entry name" value="GSPE_N1E"/>
</dbReference>
<dbReference type="PROSITE" id="PS00662">
    <property type="entry name" value="T2SP_E"/>
    <property type="match status" value="1"/>
</dbReference>
<dbReference type="NCBIfam" id="TIGR02533">
    <property type="entry name" value="type_II_gspE"/>
    <property type="match status" value="1"/>
</dbReference>
<dbReference type="PANTHER" id="PTHR30258">
    <property type="entry name" value="TYPE II SECRETION SYSTEM PROTEIN GSPE-RELATED"/>
    <property type="match status" value="1"/>
</dbReference>
<dbReference type="AlphaFoldDB" id="A0A975WQB0"/>
<gene>
    <name evidence="11" type="primary">gspE</name>
    <name evidence="11" type="ORF">CBM2587_A10029</name>
</gene>
<sequence>MASEVQTALPPGIAGTAGTAGTAGINPPPPPAELEPPSPMAARLVSYGFAREAPLLIAHQRPDGLEVWVSRATSPTALAEVARVHGALRLRVLEPEALEHAMSDAYHRQDGSAAQVVGEVEGEVDLSRLMQDIPAVEDLLESEDDAPIIRMINALLTQAAREGASDIHIEPFESSSVVRFRVDGTLRDVVRPKKALHGALISRIKIMAQLDIAEKRLPQDGRITLRVGGRPVDVRVSTLPTGHGERAVLRLLDKEAGRLDLAKLGMAPGTLRGFDHLIRQPHGIVLVTGPTGSGKTTTLYAALSRLDARTTNIMTVEDPVEYDLEGIGQTQVNPRIDMTFGKALRAILRQDPDVVMIGEIRDLETAQIAVQASLTGHLVLATLHTNDSASAVTRLVDMGIEPFLLSSSLLGVLAQRLVRRLCPHCKREEVIEVTPAEAEVLHAQGKPLQTLWHPVGCDKCGQSGYQGRMGVYELLTVDDEIRTMIHRQAPESEIKQVALAHGMHTMRGDAQRWIDSGATSLEEVLRVTRD</sequence>
<dbReference type="SUPFAM" id="SSF52540">
    <property type="entry name" value="P-loop containing nucleoside triphosphate hydrolases"/>
    <property type="match status" value="1"/>
</dbReference>
<keyword evidence="2 8" id="KW-0813">Transport</keyword>
<dbReference type="CDD" id="cd01129">
    <property type="entry name" value="PulE-GspE-like"/>
    <property type="match status" value="1"/>
</dbReference>
<dbReference type="PANTHER" id="PTHR30258:SF2">
    <property type="entry name" value="COMG OPERON PROTEIN 1"/>
    <property type="match status" value="1"/>
</dbReference>
<keyword evidence="5 8" id="KW-0653">Protein transport</keyword>
<dbReference type="InterPro" id="IPR003593">
    <property type="entry name" value="AAA+_ATPase"/>
</dbReference>
<dbReference type="EMBL" id="OFSQ01000001">
    <property type="protein sequence ID" value="SOY40858.1"/>
    <property type="molecule type" value="Genomic_DNA"/>
</dbReference>
<feature type="compositionally biased region" description="Pro residues" evidence="9">
    <location>
        <begin position="26"/>
        <end position="38"/>
    </location>
</feature>
<evidence type="ECO:0000313" key="11">
    <source>
        <dbReference type="EMBL" id="SOY40858.1"/>
    </source>
</evidence>
<feature type="compositionally biased region" description="Low complexity" evidence="9">
    <location>
        <begin position="7"/>
        <end position="25"/>
    </location>
</feature>
<comment type="catalytic activity">
    <reaction evidence="7">
        <text>ATP + H2O + cellular proteinSide 1 = ADP + phosphate + cellular proteinSide 2.</text>
        <dbReference type="EC" id="7.4.2.8"/>
    </reaction>
</comment>
<comment type="subcellular location">
    <subcellularLocation>
        <location evidence="8">Cell inner membrane</location>
    </subcellularLocation>
</comment>
<accession>A0A975WQB0</accession>
<organism evidence="11 12">
    <name type="scientific">Cupriavidus taiwanensis</name>
    <dbReference type="NCBI Taxonomy" id="164546"/>
    <lineage>
        <taxon>Bacteria</taxon>
        <taxon>Pseudomonadati</taxon>
        <taxon>Pseudomonadota</taxon>
        <taxon>Betaproteobacteria</taxon>
        <taxon>Burkholderiales</taxon>
        <taxon>Burkholderiaceae</taxon>
        <taxon>Cupriavidus</taxon>
    </lineage>
</organism>
<evidence type="ECO:0000256" key="7">
    <source>
        <dbReference type="ARBA" id="ARBA00034006"/>
    </source>
</evidence>
<keyword evidence="3 8" id="KW-0547">Nucleotide-binding</keyword>
<dbReference type="Proteomes" id="UP000256780">
    <property type="component" value="Chromosome CBM2587_a"/>
</dbReference>
<comment type="similarity">
    <text evidence="1 8">Belongs to the GSP E family.</text>
</comment>
<comment type="caution">
    <text evidence="11">The sequence shown here is derived from an EMBL/GenBank/DDBJ whole genome shotgun (WGS) entry which is preliminary data.</text>
</comment>
<dbReference type="Gene3D" id="3.40.50.300">
    <property type="entry name" value="P-loop containing nucleotide triphosphate hydrolases"/>
    <property type="match status" value="1"/>
</dbReference>
<dbReference type="Gene3D" id="3.30.450.90">
    <property type="match status" value="1"/>
</dbReference>
<feature type="domain" description="Bacterial type II secretion system protein E" evidence="10">
    <location>
        <begin position="348"/>
        <end position="362"/>
    </location>
</feature>
<keyword evidence="6" id="KW-1278">Translocase</keyword>
<evidence type="ECO:0000256" key="9">
    <source>
        <dbReference type="SAM" id="MobiDB-lite"/>
    </source>
</evidence>
<evidence type="ECO:0000256" key="5">
    <source>
        <dbReference type="ARBA" id="ARBA00022927"/>
    </source>
</evidence>
<evidence type="ECO:0000256" key="8">
    <source>
        <dbReference type="RuleBase" id="RU366070"/>
    </source>
</evidence>
<reference evidence="11 12" key="1">
    <citation type="submission" date="2018-01" db="EMBL/GenBank/DDBJ databases">
        <authorList>
            <person name="Clerissi C."/>
        </authorList>
    </citation>
    <scope>NUCLEOTIDE SEQUENCE [LARGE SCALE GENOMIC DNA]</scope>
    <source>
        <strain evidence="11">Cupriavidus sp. LMG 19464</strain>
    </source>
</reference>
<dbReference type="SUPFAM" id="SSF160246">
    <property type="entry name" value="EspE N-terminal domain-like"/>
    <property type="match status" value="1"/>
</dbReference>
<dbReference type="FunFam" id="3.40.50.300:FF:000398">
    <property type="entry name" value="Type IV pilus assembly ATPase PilB"/>
    <property type="match status" value="1"/>
</dbReference>
<dbReference type="Pfam" id="PF00437">
    <property type="entry name" value="T2SSE"/>
    <property type="match status" value="1"/>
</dbReference>
<evidence type="ECO:0000256" key="4">
    <source>
        <dbReference type="ARBA" id="ARBA00022840"/>
    </source>
</evidence>
<proteinExistence type="inferred from homology"/>
<keyword evidence="4 8" id="KW-0067">ATP-binding</keyword>
<evidence type="ECO:0000259" key="10">
    <source>
        <dbReference type="PROSITE" id="PS00662"/>
    </source>
</evidence>
<dbReference type="Pfam" id="PF22341">
    <property type="entry name" value="GSPE_N1E"/>
    <property type="match status" value="1"/>
</dbReference>
<dbReference type="Gene3D" id="3.30.300.160">
    <property type="entry name" value="Type II secretion system, protein E, N-terminal domain"/>
    <property type="match status" value="1"/>
</dbReference>
<name>A0A975WQB0_9BURK</name>
<dbReference type="GO" id="GO:0008564">
    <property type="term" value="F:protein-exporting ATPase activity"/>
    <property type="evidence" value="ECO:0007669"/>
    <property type="project" value="UniProtKB-EC"/>
</dbReference>
<protein>
    <recommendedName>
        <fullName evidence="8">Type II secretion system protein E</fullName>
        <shortName evidence="8">T2SS protein E</shortName>
    </recommendedName>
    <alternativeName>
        <fullName evidence="8">Type II traffic warden ATPase</fullName>
    </alternativeName>
</protein>
<dbReference type="GO" id="GO:0015628">
    <property type="term" value="P:protein secretion by the type II secretion system"/>
    <property type="evidence" value="ECO:0007669"/>
    <property type="project" value="UniProtKB-UniRule"/>
</dbReference>
<evidence type="ECO:0000313" key="12">
    <source>
        <dbReference type="Proteomes" id="UP000256780"/>
    </source>
</evidence>
<dbReference type="InterPro" id="IPR037257">
    <property type="entry name" value="T2SS_E_N_sf"/>
</dbReference>
<dbReference type="InterPro" id="IPR027417">
    <property type="entry name" value="P-loop_NTPase"/>
</dbReference>
<dbReference type="GO" id="GO:0005886">
    <property type="term" value="C:plasma membrane"/>
    <property type="evidence" value="ECO:0007669"/>
    <property type="project" value="UniProtKB-SubCell"/>
</dbReference>
<evidence type="ECO:0000256" key="6">
    <source>
        <dbReference type="ARBA" id="ARBA00022967"/>
    </source>
</evidence>
<evidence type="ECO:0000256" key="3">
    <source>
        <dbReference type="ARBA" id="ARBA00022741"/>
    </source>
</evidence>
<comment type="function">
    <text evidence="8">ATPase component of the type II secretion system required for the energy-dependent secretion of extracellular factors such as proteases and toxins from the periplasm. Acts as a molecular motor to provide the energy that is required for assembly of the pseudopilus and the extrusion of substrates generated in the cytoplasm.</text>
</comment>
<dbReference type="InterPro" id="IPR013369">
    <property type="entry name" value="T2SS_GspE"/>
</dbReference>
<dbReference type="GO" id="GO:0015627">
    <property type="term" value="C:type II protein secretion system complex"/>
    <property type="evidence" value="ECO:0007669"/>
    <property type="project" value="UniProtKB-UniRule"/>
</dbReference>
<feature type="region of interest" description="Disordered" evidence="9">
    <location>
        <begin position="1"/>
        <end position="38"/>
    </location>
</feature>
<dbReference type="GO" id="GO:0016887">
    <property type="term" value="F:ATP hydrolysis activity"/>
    <property type="evidence" value="ECO:0007669"/>
    <property type="project" value="TreeGrafter"/>
</dbReference>
<dbReference type="InterPro" id="IPR001482">
    <property type="entry name" value="T2SS/T4SS_dom"/>
</dbReference>
<dbReference type="SMART" id="SM00382">
    <property type="entry name" value="AAA"/>
    <property type="match status" value="1"/>
</dbReference>
<dbReference type="GO" id="GO:0005524">
    <property type="term" value="F:ATP binding"/>
    <property type="evidence" value="ECO:0007669"/>
    <property type="project" value="UniProtKB-UniRule"/>
</dbReference>
<dbReference type="FunFam" id="3.30.450.90:FF:000001">
    <property type="entry name" value="Type II secretion system ATPase GspE"/>
    <property type="match status" value="1"/>
</dbReference>
<evidence type="ECO:0000256" key="1">
    <source>
        <dbReference type="ARBA" id="ARBA00006611"/>
    </source>
</evidence>
<evidence type="ECO:0000256" key="2">
    <source>
        <dbReference type="ARBA" id="ARBA00022448"/>
    </source>
</evidence>